<organism evidence="2 3">
    <name type="scientific">Clunio marinus</name>
    <dbReference type="NCBI Taxonomy" id="568069"/>
    <lineage>
        <taxon>Eukaryota</taxon>
        <taxon>Metazoa</taxon>
        <taxon>Ecdysozoa</taxon>
        <taxon>Arthropoda</taxon>
        <taxon>Hexapoda</taxon>
        <taxon>Insecta</taxon>
        <taxon>Pterygota</taxon>
        <taxon>Neoptera</taxon>
        <taxon>Endopterygota</taxon>
        <taxon>Diptera</taxon>
        <taxon>Nematocera</taxon>
        <taxon>Chironomoidea</taxon>
        <taxon>Chironomidae</taxon>
        <taxon>Clunio</taxon>
    </lineage>
</organism>
<feature type="signal peptide" evidence="1">
    <location>
        <begin position="1"/>
        <end position="18"/>
    </location>
</feature>
<dbReference type="AlphaFoldDB" id="A0A1J1I3E6"/>
<dbReference type="Proteomes" id="UP000183832">
    <property type="component" value="Unassembled WGS sequence"/>
</dbReference>
<proteinExistence type="predicted"/>
<reference evidence="2 3" key="1">
    <citation type="submission" date="2015-04" db="EMBL/GenBank/DDBJ databases">
        <authorList>
            <person name="Syromyatnikov M.Y."/>
            <person name="Popov V.N."/>
        </authorList>
    </citation>
    <scope>NUCLEOTIDE SEQUENCE [LARGE SCALE GENOMIC DNA]</scope>
</reference>
<name>A0A1J1I3E6_9DIPT</name>
<evidence type="ECO:0000313" key="3">
    <source>
        <dbReference type="Proteomes" id="UP000183832"/>
    </source>
</evidence>
<evidence type="ECO:0000256" key="1">
    <source>
        <dbReference type="SAM" id="SignalP"/>
    </source>
</evidence>
<protein>
    <submittedName>
        <fullName evidence="2">CLUMA_CG007639, isoform A</fullName>
    </submittedName>
</protein>
<dbReference type="EMBL" id="CVRI01000038">
    <property type="protein sequence ID" value="CRK94116.1"/>
    <property type="molecule type" value="Genomic_DNA"/>
</dbReference>
<keyword evidence="1" id="KW-0732">Signal</keyword>
<accession>A0A1J1I3E6</accession>
<evidence type="ECO:0000313" key="2">
    <source>
        <dbReference type="EMBL" id="CRK94116.1"/>
    </source>
</evidence>
<gene>
    <name evidence="2" type="ORF">CLUMA_CG007639</name>
</gene>
<feature type="chain" id="PRO_5009619070" evidence="1">
    <location>
        <begin position="19"/>
        <end position="188"/>
    </location>
</feature>
<keyword evidence="3" id="KW-1185">Reference proteome</keyword>
<sequence>MYSSSVLLIVSLFSTTTSIIIVDRIEINTNPNIVNMTIELLNDGVHSTLINSIFQTKVVLTKIKMITLVKVPEDNKDHKYLRVIYRVSMDIGEYIIKGTVKNMFTQKLSDGIIKALDFEPRFPFPIGTFSISNYTPPDDLLKMLPTTRVIKGMIESRYDVKILNDKRKSVIACSWKAYGEVRPNKVNN</sequence>